<accession>A0A1G7HZW8</accession>
<keyword evidence="2" id="KW-1133">Transmembrane helix</keyword>
<dbReference type="OrthoDB" id="113438at2"/>
<organism evidence="3 4">
    <name type="scientific">Terriglobus roseus</name>
    <dbReference type="NCBI Taxonomy" id="392734"/>
    <lineage>
        <taxon>Bacteria</taxon>
        <taxon>Pseudomonadati</taxon>
        <taxon>Acidobacteriota</taxon>
        <taxon>Terriglobia</taxon>
        <taxon>Terriglobales</taxon>
        <taxon>Acidobacteriaceae</taxon>
        <taxon>Terriglobus</taxon>
    </lineage>
</organism>
<proteinExistence type="inferred from homology"/>
<dbReference type="AlphaFoldDB" id="A0A1G7HZW8"/>
<dbReference type="Proteomes" id="UP000182427">
    <property type="component" value="Chromosome I"/>
</dbReference>
<keyword evidence="4" id="KW-1185">Reference proteome</keyword>
<dbReference type="EMBL" id="LT629690">
    <property type="protein sequence ID" value="SDF06087.1"/>
    <property type="molecule type" value="Genomic_DNA"/>
</dbReference>
<dbReference type="PANTHER" id="PTHR36842">
    <property type="entry name" value="PROTEIN TOLB HOMOLOG"/>
    <property type="match status" value="1"/>
</dbReference>
<dbReference type="SUPFAM" id="SSF82171">
    <property type="entry name" value="DPP6 N-terminal domain-like"/>
    <property type="match status" value="2"/>
</dbReference>
<dbReference type="Gene3D" id="2.120.10.30">
    <property type="entry name" value="TolB, C-terminal domain"/>
    <property type="match status" value="3"/>
</dbReference>
<reference evidence="3 4" key="1">
    <citation type="submission" date="2016-10" db="EMBL/GenBank/DDBJ databases">
        <authorList>
            <person name="de Groot N.N."/>
        </authorList>
    </citation>
    <scope>NUCLEOTIDE SEQUENCE [LARGE SCALE GENOMIC DNA]</scope>
    <source>
        <strain evidence="3 4">GAS232</strain>
    </source>
</reference>
<gene>
    <name evidence="3" type="ORF">SAMN05444167_1275</name>
</gene>
<evidence type="ECO:0000256" key="1">
    <source>
        <dbReference type="ARBA" id="ARBA00009820"/>
    </source>
</evidence>
<sequence>MPQNQEILAQLDRILRSNVFANAARSSQFLSYCVTSKIHGENWSLKETSIAMEVFLREASYDPKVDPIVRVHARRVREKLAHYYRTTGRGDPILIELPKGSYVPQFLWAHGAHSPLLQPESEPKPLGIAREIEEEIAESPIRSEPVVIPVTQAIPTLPVEVRSTPRASHLRWIALFSSLALVIAFVAFLIIKRGDKSHPTSTVTSPQSLRPVDLLPPDAVDVAWSPDQKSVAFVQADGHNRTSVYVMEFGPGRAPRRLTHGVGNEYRPAWSPDGQQIALIRSPDDVRFVIVRVGTATGDETVTGPFTANLGVSLYHPVLDWSPDGKYLLTSNQVSPNVPSRLLLLRIADEARILLTSPPIRSAGDLEGKFSPDGKYVAFHRGGLGDLYVLRLNGESASEIRQLTADNRGVRGIAFTTDSKNILFASDRTQNDVFSIYKIPITGGTPTPVSPDGFVAVEPVALSQDVLAFRHVDLAMEFVEHHGNATPAPLFPGNEIDEAPAYSPDGNTIAFISTRSGAEQLWRFRRGDKAPEQLTHFSGEGFLFTPHWSPSGDQITLGFRENGATNIYVVNAKSGEVRKLTNGRSRNFNPVFSNDGTYIFFSSNEDGTPRLWRIAADGKRPAEPLFTQVVSNFAASPDGKWLYYIDYLDSLRLCRLNLFDGTTEAMLSIDARPVFTNSLVVTREGIYVAVAKPNEPYVRIERIDPTDKSQRTMWRIPASGESLPIVTPGFDVAQDGSRLLATRFLRHNSTVFTTQLSAQP</sequence>
<evidence type="ECO:0000313" key="3">
    <source>
        <dbReference type="EMBL" id="SDF06087.1"/>
    </source>
</evidence>
<evidence type="ECO:0000313" key="4">
    <source>
        <dbReference type="Proteomes" id="UP000182427"/>
    </source>
</evidence>
<dbReference type="PANTHER" id="PTHR36842:SF1">
    <property type="entry name" value="PROTEIN TOLB"/>
    <property type="match status" value="1"/>
</dbReference>
<evidence type="ECO:0000256" key="2">
    <source>
        <dbReference type="SAM" id="Phobius"/>
    </source>
</evidence>
<comment type="similarity">
    <text evidence="1">Belongs to the TolB family.</text>
</comment>
<feature type="transmembrane region" description="Helical" evidence="2">
    <location>
        <begin position="172"/>
        <end position="191"/>
    </location>
</feature>
<keyword evidence="2" id="KW-0812">Transmembrane</keyword>
<dbReference type="Pfam" id="PF07676">
    <property type="entry name" value="PD40"/>
    <property type="match status" value="3"/>
</dbReference>
<dbReference type="InterPro" id="IPR011042">
    <property type="entry name" value="6-blade_b-propeller_TolB-like"/>
</dbReference>
<dbReference type="InterPro" id="IPR011044">
    <property type="entry name" value="Quino_amine_DH_bsu"/>
</dbReference>
<dbReference type="SUPFAM" id="SSF50969">
    <property type="entry name" value="YVTN repeat-like/Quinoprotein amine dehydrogenase"/>
    <property type="match status" value="1"/>
</dbReference>
<protein>
    <submittedName>
        <fullName evidence="3">Component of the Tol biopolymer transport system</fullName>
    </submittedName>
</protein>
<keyword evidence="2" id="KW-0472">Membrane</keyword>
<name>A0A1G7HZW8_9BACT</name>
<dbReference type="InterPro" id="IPR011659">
    <property type="entry name" value="WD40"/>
</dbReference>